<accession>A0A914QXQ6</accession>
<reference evidence="2" key="1">
    <citation type="submission" date="2022-11" db="UniProtKB">
        <authorList>
            <consortium name="WormBaseParasite"/>
        </authorList>
    </citation>
    <scope>IDENTIFICATION</scope>
</reference>
<sequence>MVAFTPDIQTLLTAITSISLYCQQLKLGSTCSILTKYYQPNKNVMNVYGILNETLNGTLLRSFKTDADSDLLLYYPDYQYISQQTSLLHTFERKYISKPYSIFSYYTNGPKFDHMLKIGWDFFRFDLCFSNMNQFYCMNFEEYAFLLVRQPSHVTRISNSRKKIKFYAFDYCISSLVFEDENDYYLVS</sequence>
<protein>
    <submittedName>
        <fullName evidence="2">Uncharacterized protein</fullName>
    </submittedName>
</protein>
<dbReference type="WBParaSite" id="PDA_v2.g9088.t1">
    <property type="protein sequence ID" value="PDA_v2.g9088.t1"/>
    <property type="gene ID" value="PDA_v2.g9088"/>
</dbReference>
<evidence type="ECO:0000313" key="2">
    <source>
        <dbReference type="WBParaSite" id="PDA_v2.g9088.t1"/>
    </source>
</evidence>
<name>A0A914QXQ6_9BILA</name>
<keyword evidence="1" id="KW-1185">Reference proteome</keyword>
<proteinExistence type="predicted"/>
<evidence type="ECO:0000313" key="1">
    <source>
        <dbReference type="Proteomes" id="UP000887578"/>
    </source>
</evidence>
<dbReference type="SUPFAM" id="SSF81301">
    <property type="entry name" value="Nucleotidyltransferase"/>
    <property type="match status" value="1"/>
</dbReference>
<organism evidence="1 2">
    <name type="scientific">Panagrolaimus davidi</name>
    <dbReference type="NCBI Taxonomy" id="227884"/>
    <lineage>
        <taxon>Eukaryota</taxon>
        <taxon>Metazoa</taxon>
        <taxon>Ecdysozoa</taxon>
        <taxon>Nematoda</taxon>
        <taxon>Chromadorea</taxon>
        <taxon>Rhabditida</taxon>
        <taxon>Tylenchina</taxon>
        <taxon>Panagrolaimomorpha</taxon>
        <taxon>Panagrolaimoidea</taxon>
        <taxon>Panagrolaimidae</taxon>
        <taxon>Panagrolaimus</taxon>
    </lineage>
</organism>
<dbReference type="Proteomes" id="UP000887578">
    <property type="component" value="Unplaced"/>
</dbReference>
<dbReference type="InterPro" id="IPR043519">
    <property type="entry name" value="NT_sf"/>
</dbReference>
<dbReference type="AlphaFoldDB" id="A0A914QXQ6"/>